<keyword evidence="3" id="KW-1133">Transmembrane helix</keyword>
<dbReference type="InterPro" id="IPR036249">
    <property type="entry name" value="Thioredoxin-like_sf"/>
</dbReference>
<evidence type="ECO:0000256" key="1">
    <source>
        <dbReference type="ARBA" id="ARBA00004196"/>
    </source>
</evidence>
<protein>
    <submittedName>
        <fullName evidence="5">Redoxin</fullName>
    </submittedName>
</protein>
<dbReference type="AlphaFoldDB" id="A0A498RGK6"/>
<accession>A0A498RGK6</accession>
<dbReference type="CDD" id="cd02966">
    <property type="entry name" value="TlpA_like_family"/>
    <property type="match status" value="1"/>
</dbReference>
<dbReference type="Gene3D" id="3.40.30.10">
    <property type="entry name" value="Glutaredoxin"/>
    <property type="match status" value="1"/>
</dbReference>
<dbReference type="SUPFAM" id="SSF52833">
    <property type="entry name" value="Thioredoxin-like"/>
    <property type="match status" value="1"/>
</dbReference>
<dbReference type="PANTHER" id="PTHR42852">
    <property type="entry name" value="THIOL:DISULFIDE INTERCHANGE PROTEIN DSBE"/>
    <property type="match status" value="1"/>
</dbReference>
<dbReference type="PROSITE" id="PS00194">
    <property type="entry name" value="THIOREDOXIN_1"/>
    <property type="match status" value="1"/>
</dbReference>
<dbReference type="RefSeq" id="WP_122629159.1">
    <property type="nucleotide sequence ID" value="NZ_UPPP01000085.1"/>
</dbReference>
<evidence type="ECO:0000313" key="5">
    <source>
        <dbReference type="EMBL" id="VBB08248.1"/>
    </source>
</evidence>
<gene>
    <name evidence="5" type="ORF">LUCI_3519</name>
</gene>
<dbReference type="GO" id="GO:0017004">
    <property type="term" value="P:cytochrome complex assembly"/>
    <property type="evidence" value="ECO:0007669"/>
    <property type="project" value="UniProtKB-KW"/>
</dbReference>
<evidence type="ECO:0000256" key="3">
    <source>
        <dbReference type="SAM" id="Phobius"/>
    </source>
</evidence>
<dbReference type="Proteomes" id="UP000277811">
    <property type="component" value="Unassembled WGS sequence"/>
</dbReference>
<reference evidence="5 6" key="1">
    <citation type="submission" date="2018-06" db="EMBL/GenBank/DDBJ databases">
        <authorList>
            <person name="Strepis N."/>
        </authorList>
    </citation>
    <scope>NUCLEOTIDE SEQUENCE [LARGE SCALE GENOMIC DNA]</scope>
    <source>
        <strain evidence="5">LUCI</strain>
    </source>
</reference>
<dbReference type="InterPro" id="IPR013740">
    <property type="entry name" value="Redoxin"/>
</dbReference>
<dbReference type="PANTHER" id="PTHR42852:SF17">
    <property type="entry name" value="THIOREDOXIN-LIKE PROTEIN HI_1115"/>
    <property type="match status" value="1"/>
</dbReference>
<evidence type="ECO:0000259" key="4">
    <source>
        <dbReference type="PROSITE" id="PS51352"/>
    </source>
</evidence>
<dbReference type="GO" id="GO:0016491">
    <property type="term" value="F:oxidoreductase activity"/>
    <property type="evidence" value="ECO:0007669"/>
    <property type="project" value="InterPro"/>
</dbReference>
<keyword evidence="6" id="KW-1185">Reference proteome</keyword>
<comment type="subcellular location">
    <subcellularLocation>
        <location evidence="1">Cell envelope</location>
    </subcellularLocation>
</comment>
<proteinExistence type="predicted"/>
<dbReference type="InterPro" id="IPR013766">
    <property type="entry name" value="Thioredoxin_domain"/>
</dbReference>
<feature type="transmembrane region" description="Helical" evidence="3">
    <location>
        <begin position="6"/>
        <end position="24"/>
    </location>
</feature>
<dbReference type="InterPro" id="IPR050553">
    <property type="entry name" value="Thioredoxin_ResA/DsbE_sf"/>
</dbReference>
<name>A0A498RGK6_9FIRM</name>
<evidence type="ECO:0000256" key="2">
    <source>
        <dbReference type="ARBA" id="ARBA00022748"/>
    </source>
</evidence>
<feature type="domain" description="Thioredoxin" evidence="4">
    <location>
        <begin position="44"/>
        <end position="178"/>
    </location>
</feature>
<dbReference type="Pfam" id="PF08534">
    <property type="entry name" value="Redoxin"/>
    <property type="match status" value="1"/>
</dbReference>
<sequence>MNRRFWVIGLLIIAASVGVWYNFISQEQHVRPKESQQEQAETGVTEGKKVPVFTLAGTDNKPVRIGTPGKPYVINFWASWCPPCRAEFPELEQFYRRDGGKVQFYAVNLQEPAEKVTAFMQQNSYTMPVLLDKDGVVARIFRITAIPTTLIVDSKGIIRYRKTGGTTEAELENVIKKL</sequence>
<keyword evidence="2" id="KW-0201">Cytochrome c-type biogenesis</keyword>
<dbReference type="OrthoDB" id="9809733at2"/>
<dbReference type="GO" id="GO:0030313">
    <property type="term" value="C:cell envelope"/>
    <property type="evidence" value="ECO:0007669"/>
    <property type="project" value="UniProtKB-SubCell"/>
</dbReference>
<dbReference type="PROSITE" id="PS51352">
    <property type="entry name" value="THIOREDOXIN_2"/>
    <property type="match status" value="1"/>
</dbReference>
<dbReference type="InterPro" id="IPR017937">
    <property type="entry name" value="Thioredoxin_CS"/>
</dbReference>
<keyword evidence="3" id="KW-0812">Transmembrane</keyword>
<keyword evidence="3" id="KW-0472">Membrane</keyword>
<evidence type="ECO:0000313" key="6">
    <source>
        <dbReference type="Proteomes" id="UP000277811"/>
    </source>
</evidence>
<organism evidence="5 6">
    <name type="scientific">Lucifera butyrica</name>
    <dbReference type="NCBI Taxonomy" id="1351585"/>
    <lineage>
        <taxon>Bacteria</taxon>
        <taxon>Bacillati</taxon>
        <taxon>Bacillota</taxon>
        <taxon>Negativicutes</taxon>
        <taxon>Veillonellales</taxon>
        <taxon>Veillonellaceae</taxon>
        <taxon>Lucifera</taxon>
    </lineage>
</organism>
<dbReference type="EMBL" id="UPPP01000085">
    <property type="protein sequence ID" value="VBB08248.1"/>
    <property type="molecule type" value="Genomic_DNA"/>
</dbReference>